<evidence type="ECO:0000256" key="7">
    <source>
        <dbReference type="RuleBase" id="RU362125"/>
    </source>
</evidence>
<dbReference type="InterPro" id="IPR052547">
    <property type="entry name" value="Mito_Isobutyryl-CoADH"/>
</dbReference>
<evidence type="ECO:0000259" key="8">
    <source>
        <dbReference type="Pfam" id="PF00441"/>
    </source>
</evidence>
<sequence>MSRNLLNSSRYKYSRNFIFKTIRLNSQLVRNTLIDASFGLNEQQRQLQQTALEFAKRELKPFMRKWDEEELFPAETLRKAASIGYAALYTPKECGGAGLSRFDSSLVVESLAQGCMSTAAFLCSHNIISSLIATFANDNQKSKYMSDLCSMKKFGSYCLTEPDAGSDATSLTTVAKKEGDYYILNGTKCFITGGGESEVLVVFVRTGEKGPKGITALIVDGHSEGIAYGENETFIGWRCHPTRTAKFENCKVPISNILVKEGYGFNIAMKTINGARTNIASCSLGGAQRAMEETIEHVTNRKQFNKRIADFQNTQFRLAEMASELVACRLLVRHAASTLDASEAGNDKAPVISIVAAAKMHVTERCFHIANDCMQLFGAYGCRYDCSLQQLLRDLRVHRIVAGTNEMMRLSISRDILPRK</sequence>
<dbReference type="GO" id="GO:0050660">
    <property type="term" value="F:flavin adenine dinucleotide binding"/>
    <property type="evidence" value="ECO:0007669"/>
    <property type="project" value="InterPro"/>
</dbReference>
<dbReference type="FunFam" id="1.20.140.10:FF:000001">
    <property type="entry name" value="Acyl-CoA dehydrogenase"/>
    <property type="match status" value="1"/>
</dbReference>
<dbReference type="OrthoDB" id="10254877at2759"/>
<evidence type="ECO:0000256" key="5">
    <source>
        <dbReference type="ARBA" id="ARBA00023002"/>
    </source>
</evidence>
<dbReference type="Gene3D" id="1.20.140.10">
    <property type="entry name" value="Butyryl-CoA Dehydrogenase, subunit A, domain 3"/>
    <property type="match status" value="1"/>
</dbReference>
<dbReference type="Gene3D" id="2.40.110.10">
    <property type="entry name" value="Butyryl-CoA Dehydrogenase, subunit A, domain 2"/>
    <property type="match status" value="1"/>
</dbReference>
<dbReference type="EMBL" id="NCKV01015973">
    <property type="protein sequence ID" value="RWS20702.1"/>
    <property type="molecule type" value="Genomic_DNA"/>
</dbReference>
<dbReference type="Proteomes" id="UP000288716">
    <property type="component" value="Unassembled WGS sequence"/>
</dbReference>
<dbReference type="InterPro" id="IPR006089">
    <property type="entry name" value="Acyl-CoA_DH_CS"/>
</dbReference>
<comment type="cofactor">
    <cofactor evidence="1 7">
        <name>FAD</name>
        <dbReference type="ChEBI" id="CHEBI:57692"/>
    </cofactor>
</comment>
<dbReference type="InterPro" id="IPR037069">
    <property type="entry name" value="AcylCoA_DH/ox_N_sf"/>
</dbReference>
<evidence type="ECO:0000256" key="6">
    <source>
        <dbReference type="ARBA" id="ARBA00049552"/>
    </source>
</evidence>
<dbReference type="PROSITE" id="PS00072">
    <property type="entry name" value="ACYL_COA_DH_1"/>
    <property type="match status" value="1"/>
</dbReference>
<dbReference type="PANTHER" id="PTHR43831">
    <property type="entry name" value="ISOBUTYRYL-COA DEHYDROGENASE"/>
    <property type="match status" value="1"/>
</dbReference>
<evidence type="ECO:0000256" key="3">
    <source>
        <dbReference type="ARBA" id="ARBA00022630"/>
    </source>
</evidence>
<keyword evidence="3 7" id="KW-0285">Flavoprotein</keyword>
<dbReference type="InterPro" id="IPR013786">
    <property type="entry name" value="AcylCoA_DH/ox_N"/>
</dbReference>
<evidence type="ECO:0000259" key="10">
    <source>
        <dbReference type="Pfam" id="PF02771"/>
    </source>
</evidence>
<dbReference type="GO" id="GO:0005739">
    <property type="term" value="C:mitochondrion"/>
    <property type="evidence" value="ECO:0007669"/>
    <property type="project" value="TreeGrafter"/>
</dbReference>
<dbReference type="InterPro" id="IPR009075">
    <property type="entry name" value="AcylCo_DH/oxidase_C"/>
</dbReference>
<keyword evidence="5 7" id="KW-0560">Oxidoreductase</keyword>
<comment type="similarity">
    <text evidence="2 7">Belongs to the acyl-CoA dehydrogenase family.</text>
</comment>
<dbReference type="VEuPathDB" id="VectorBase:LDEU011338"/>
<feature type="domain" description="Acyl-CoA oxidase/dehydrogenase middle" evidence="9">
    <location>
        <begin position="157"/>
        <end position="250"/>
    </location>
</feature>
<keyword evidence="12" id="KW-1185">Reference proteome</keyword>
<dbReference type="InterPro" id="IPR046373">
    <property type="entry name" value="Acyl-CoA_Oxase/DH_mid-dom_sf"/>
</dbReference>
<dbReference type="Pfam" id="PF00441">
    <property type="entry name" value="Acyl-CoA_dh_1"/>
    <property type="match status" value="1"/>
</dbReference>
<evidence type="ECO:0000256" key="2">
    <source>
        <dbReference type="ARBA" id="ARBA00009347"/>
    </source>
</evidence>
<dbReference type="AlphaFoldDB" id="A0A443RZJ9"/>
<dbReference type="PANTHER" id="PTHR43831:SF1">
    <property type="entry name" value="ISOBUTYRYL-COA DEHYDROGENASE, MITOCHONDRIAL"/>
    <property type="match status" value="1"/>
</dbReference>
<evidence type="ECO:0000256" key="1">
    <source>
        <dbReference type="ARBA" id="ARBA00001974"/>
    </source>
</evidence>
<dbReference type="SUPFAM" id="SSF47203">
    <property type="entry name" value="Acyl-CoA dehydrogenase C-terminal domain-like"/>
    <property type="match status" value="1"/>
</dbReference>
<dbReference type="InterPro" id="IPR006091">
    <property type="entry name" value="Acyl-CoA_Oxase/DH_mid-dom"/>
</dbReference>
<dbReference type="Gene3D" id="1.10.540.10">
    <property type="entry name" value="Acyl-CoA dehydrogenase/oxidase, N-terminal domain"/>
    <property type="match status" value="1"/>
</dbReference>
<dbReference type="STRING" id="299467.A0A443RZJ9"/>
<feature type="domain" description="Acyl-CoA dehydrogenase/oxidase C-terminal" evidence="8">
    <location>
        <begin position="263"/>
        <end position="416"/>
    </location>
</feature>
<evidence type="ECO:0000259" key="9">
    <source>
        <dbReference type="Pfam" id="PF02770"/>
    </source>
</evidence>
<proteinExistence type="inferred from homology"/>
<comment type="caution">
    <text evidence="11">The sequence shown here is derived from an EMBL/GenBank/DDBJ whole genome shotgun (WGS) entry which is preliminary data.</text>
</comment>
<protein>
    <submittedName>
        <fullName evidence="11">Isobutyryl-CoA dehydrogenase-like isoform X2</fullName>
    </submittedName>
</protein>
<dbReference type="GO" id="GO:0003995">
    <property type="term" value="F:acyl-CoA dehydrogenase activity"/>
    <property type="evidence" value="ECO:0007669"/>
    <property type="project" value="InterPro"/>
</dbReference>
<evidence type="ECO:0000313" key="11">
    <source>
        <dbReference type="EMBL" id="RWS20702.1"/>
    </source>
</evidence>
<feature type="domain" description="Acyl-CoA dehydrogenase/oxidase N-terminal" evidence="10">
    <location>
        <begin position="41"/>
        <end position="151"/>
    </location>
</feature>
<dbReference type="PIRSF" id="PIRSF016578">
    <property type="entry name" value="HsaA"/>
    <property type="match status" value="1"/>
</dbReference>
<organism evidence="11 12">
    <name type="scientific">Leptotrombidium deliense</name>
    <dbReference type="NCBI Taxonomy" id="299467"/>
    <lineage>
        <taxon>Eukaryota</taxon>
        <taxon>Metazoa</taxon>
        <taxon>Ecdysozoa</taxon>
        <taxon>Arthropoda</taxon>
        <taxon>Chelicerata</taxon>
        <taxon>Arachnida</taxon>
        <taxon>Acari</taxon>
        <taxon>Acariformes</taxon>
        <taxon>Trombidiformes</taxon>
        <taxon>Prostigmata</taxon>
        <taxon>Anystina</taxon>
        <taxon>Parasitengona</taxon>
        <taxon>Trombiculoidea</taxon>
        <taxon>Trombiculidae</taxon>
        <taxon>Leptotrombidium</taxon>
    </lineage>
</organism>
<reference evidence="11 12" key="1">
    <citation type="journal article" date="2018" name="Gigascience">
        <title>Genomes of trombidid mites reveal novel predicted allergens and laterally-transferred genes associated with secondary metabolism.</title>
        <authorList>
            <person name="Dong X."/>
            <person name="Chaisiri K."/>
            <person name="Xia D."/>
            <person name="Armstrong S.D."/>
            <person name="Fang Y."/>
            <person name="Donnelly M.J."/>
            <person name="Kadowaki T."/>
            <person name="McGarry J.W."/>
            <person name="Darby A.C."/>
            <person name="Makepeace B.L."/>
        </authorList>
    </citation>
    <scope>NUCLEOTIDE SEQUENCE [LARGE SCALE GENOMIC DNA]</scope>
    <source>
        <strain evidence="11">UoL-UT</strain>
    </source>
</reference>
<evidence type="ECO:0000256" key="4">
    <source>
        <dbReference type="ARBA" id="ARBA00022827"/>
    </source>
</evidence>
<dbReference type="SUPFAM" id="SSF56645">
    <property type="entry name" value="Acyl-CoA dehydrogenase NM domain-like"/>
    <property type="match status" value="1"/>
</dbReference>
<dbReference type="InterPro" id="IPR009100">
    <property type="entry name" value="AcylCoA_DH/oxidase_NM_dom_sf"/>
</dbReference>
<dbReference type="InterPro" id="IPR036250">
    <property type="entry name" value="AcylCo_DH-like_C"/>
</dbReference>
<dbReference type="Pfam" id="PF02771">
    <property type="entry name" value="Acyl-CoA_dh_N"/>
    <property type="match status" value="1"/>
</dbReference>
<evidence type="ECO:0000313" key="12">
    <source>
        <dbReference type="Proteomes" id="UP000288716"/>
    </source>
</evidence>
<gene>
    <name evidence="11" type="ORF">B4U80_02109</name>
</gene>
<name>A0A443RZJ9_9ACAR</name>
<dbReference type="Pfam" id="PF02770">
    <property type="entry name" value="Acyl-CoA_dh_M"/>
    <property type="match status" value="1"/>
</dbReference>
<accession>A0A443RZJ9</accession>
<comment type="catalytic activity">
    <reaction evidence="6">
        <text>(2S)-2-methylbutanoyl-CoA + oxidized [electron-transfer flavoprotein] + H(+) = (2E)-2-methylbut-2-enoyl-CoA + reduced [electron-transfer flavoprotein]</text>
        <dbReference type="Rhea" id="RHEA:48256"/>
        <dbReference type="Rhea" id="RHEA-COMP:10685"/>
        <dbReference type="Rhea" id="RHEA-COMP:10686"/>
        <dbReference type="ChEBI" id="CHEBI:15378"/>
        <dbReference type="ChEBI" id="CHEBI:57337"/>
        <dbReference type="ChEBI" id="CHEBI:57692"/>
        <dbReference type="ChEBI" id="CHEBI:58307"/>
        <dbReference type="ChEBI" id="CHEBI:88166"/>
    </reaction>
    <physiologicalReaction direction="left-to-right" evidence="6">
        <dbReference type="Rhea" id="RHEA:48257"/>
    </physiologicalReaction>
</comment>
<keyword evidence="4 7" id="KW-0274">FAD</keyword>